<dbReference type="PANTHER" id="PTHR47022">
    <property type="entry name" value="BTB AND MATH DOMAIN-CONTAINING PROTEIN 36-RELATED"/>
    <property type="match status" value="1"/>
</dbReference>
<comment type="caution">
    <text evidence="2">The sequence shown here is derived from an EMBL/GenBank/DDBJ whole genome shotgun (WGS) entry which is preliminary data.</text>
</comment>
<organism evidence="2 3">
    <name type="scientific">Pristionchus fissidentatus</name>
    <dbReference type="NCBI Taxonomy" id="1538716"/>
    <lineage>
        <taxon>Eukaryota</taxon>
        <taxon>Metazoa</taxon>
        <taxon>Ecdysozoa</taxon>
        <taxon>Nematoda</taxon>
        <taxon>Chromadorea</taxon>
        <taxon>Rhabditida</taxon>
        <taxon>Rhabditina</taxon>
        <taxon>Diplogasteromorpha</taxon>
        <taxon>Diplogasteroidea</taxon>
        <taxon>Neodiplogasteridae</taxon>
        <taxon>Pristionchus</taxon>
    </lineage>
</organism>
<protein>
    <recommendedName>
        <fullName evidence="1">MATH domain-containing protein</fullName>
    </recommendedName>
</protein>
<dbReference type="InterPro" id="IPR008974">
    <property type="entry name" value="TRAF-like"/>
</dbReference>
<keyword evidence="3" id="KW-1185">Reference proteome</keyword>
<evidence type="ECO:0000313" key="3">
    <source>
        <dbReference type="Proteomes" id="UP001432322"/>
    </source>
</evidence>
<reference evidence="2" key="1">
    <citation type="submission" date="2023-10" db="EMBL/GenBank/DDBJ databases">
        <title>Genome assembly of Pristionchus species.</title>
        <authorList>
            <person name="Yoshida K."/>
            <person name="Sommer R.J."/>
        </authorList>
    </citation>
    <scope>NUCLEOTIDE SEQUENCE</scope>
    <source>
        <strain evidence="2">RS5133</strain>
    </source>
</reference>
<dbReference type="Pfam" id="PF00917">
    <property type="entry name" value="MATH"/>
    <property type="match status" value="1"/>
</dbReference>
<dbReference type="Proteomes" id="UP001432322">
    <property type="component" value="Unassembled WGS sequence"/>
</dbReference>
<feature type="domain" description="MATH" evidence="1">
    <location>
        <begin position="14"/>
        <end position="122"/>
    </location>
</feature>
<evidence type="ECO:0000313" key="2">
    <source>
        <dbReference type="EMBL" id="GMT30045.1"/>
    </source>
</evidence>
<evidence type="ECO:0000259" key="1">
    <source>
        <dbReference type="Pfam" id="PF00917"/>
    </source>
</evidence>
<name>A0AAV5WHQ9_9BILA</name>
<dbReference type="EMBL" id="BTSY01000005">
    <property type="protein sequence ID" value="GMT30045.1"/>
    <property type="molecule type" value="Genomic_DNA"/>
</dbReference>
<dbReference type="InterPro" id="IPR002083">
    <property type="entry name" value="MATH/TRAF_dom"/>
</dbReference>
<sequence>MGSEQELIIRWEVDNLNELEDEARYSTVHYFADIPWVLYAKRRVDGFLLSCNYESTDKGWKVDHESTFRILHSSGDEKLAAKVTVWIFMNPTSRKSLVVEHNICEQIQGFVVNDKMTLDARIIVKNVHGTQKLVHFDFSTPLPRRNFILRVEGKEIHVGKELTRNPHSPWEYLLNRMGAVLGAVAETNFGSASYSHIADLYSTIAEVQPALLDNSSNLAFLHFARAFAVVLEESCR</sequence>
<dbReference type="AlphaFoldDB" id="A0AAV5WHQ9"/>
<feature type="non-terminal residue" evidence="2">
    <location>
        <position position="236"/>
    </location>
</feature>
<dbReference type="CDD" id="cd00121">
    <property type="entry name" value="MATH"/>
    <property type="match status" value="1"/>
</dbReference>
<accession>A0AAV5WHQ9</accession>
<dbReference type="SUPFAM" id="SSF49599">
    <property type="entry name" value="TRAF domain-like"/>
    <property type="match status" value="1"/>
</dbReference>
<dbReference type="Gene3D" id="2.60.210.10">
    <property type="entry name" value="Apoptosis, Tumor Necrosis Factor Receptor Associated Protein 2, Chain A"/>
    <property type="match status" value="1"/>
</dbReference>
<proteinExistence type="predicted"/>
<dbReference type="PANTHER" id="PTHR47022:SF1">
    <property type="entry name" value="BTB AND MATH DOMAIN-CONTAINING PROTEIN 36-RELATED"/>
    <property type="match status" value="1"/>
</dbReference>
<gene>
    <name evidence="2" type="ORF">PFISCL1PPCAC_21343</name>
</gene>